<dbReference type="EMBL" id="JBHLUH010000030">
    <property type="protein sequence ID" value="MFC0529306.1"/>
    <property type="molecule type" value="Genomic_DNA"/>
</dbReference>
<evidence type="ECO:0000259" key="4">
    <source>
        <dbReference type="Pfam" id="PF00676"/>
    </source>
</evidence>
<dbReference type="PANTHER" id="PTHR11516">
    <property type="entry name" value="PYRUVATE DEHYDROGENASE E1 COMPONENT, ALPHA SUBUNIT BACTERIAL AND ORGANELLAR"/>
    <property type="match status" value="1"/>
</dbReference>
<evidence type="ECO:0000256" key="2">
    <source>
        <dbReference type="ARBA" id="ARBA00023002"/>
    </source>
</evidence>
<comment type="caution">
    <text evidence="5">The sequence shown here is derived from an EMBL/GenBank/DDBJ whole genome shotgun (WGS) entry which is preliminary data.</text>
</comment>
<proteinExistence type="predicted"/>
<evidence type="ECO:0000256" key="1">
    <source>
        <dbReference type="ARBA" id="ARBA00001964"/>
    </source>
</evidence>
<reference evidence="5 6" key="1">
    <citation type="submission" date="2024-09" db="EMBL/GenBank/DDBJ databases">
        <authorList>
            <person name="Sun Q."/>
            <person name="Mori K."/>
        </authorList>
    </citation>
    <scope>NUCLEOTIDE SEQUENCE [LARGE SCALE GENOMIC DNA]</scope>
    <source>
        <strain evidence="5 6">TBRC 3947</strain>
    </source>
</reference>
<dbReference type="Pfam" id="PF00676">
    <property type="entry name" value="E1_dh"/>
    <property type="match status" value="1"/>
</dbReference>
<keyword evidence="2" id="KW-0560">Oxidoreductase</keyword>
<dbReference type="InterPro" id="IPR001017">
    <property type="entry name" value="DH_E1"/>
</dbReference>
<sequence length="335" mass="35760">MTLVRSQDSARRREALTEPVARYERMYEIRTFEDRINELFARGLIHGTTHLCAGQEALDVSLALELRATDIVSATYRGHGIALALGMSPTDVLAEIMGKADGCAGGVGGSMHLAEPDVGLLPTFAIVGAGLPVAAGAALAFQTRREDRVAVSVFGDGAANIGAFHEALNLAAVWKLPVVFVCDNNVYAEYSRIDITTPLTDLHRRAGSYDIPGVPVDGMDVGATRAVLREAVARARAGEGPTLVEAKTYRFAGHSRADQATYRPAGELDMWRERDPVTLARDALVAAGTATEDDLATLEKAVREELDAVVEAVTALPEPEPAAMFRNIWAPAVPA</sequence>
<evidence type="ECO:0000313" key="6">
    <source>
        <dbReference type="Proteomes" id="UP001589867"/>
    </source>
</evidence>
<evidence type="ECO:0000313" key="5">
    <source>
        <dbReference type="EMBL" id="MFC0529306.1"/>
    </source>
</evidence>
<dbReference type="PANTHER" id="PTHR11516:SF41">
    <property type="entry name" value="3-METHYL-2-OXOBUTANOATE DEHYDROGENASE SUBUNIT ALPHA"/>
    <property type="match status" value="1"/>
</dbReference>
<keyword evidence="3" id="KW-0786">Thiamine pyrophosphate</keyword>
<evidence type="ECO:0000256" key="3">
    <source>
        <dbReference type="ARBA" id="ARBA00023052"/>
    </source>
</evidence>
<comment type="cofactor">
    <cofactor evidence="1">
        <name>thiamine diphosphate</name>
        <dbReference type="ChEBI" id="CHEBI:58937"/>
    </cofactor>
</comment>
<name>A0ABV6M3R1_9ACTN</name>
<accession>A0ABV6M3R1</accession>
<dbReference type="RefSeq" id="WP_377251925.1">
    <property type="nucleotide sequence ID" value="NZ_JBHLUH010000030.1"/>
</dbReference>
<dbReference type="Proteomes" id="UP001589867">
    <property type="component" value="Unassembled WGS sequence"/>
</dbReference>
<dbReference type="InterPro" id="IPR029061">
    <property type="entry name" value="THDP-binding"/>
</dbReference>
<dbReference type="InterPro" id="IPR050642">
    <property type="entry name" value="PDH_E1_Alpha_Subunit"/>
</dbReference>
<protein>
    <submittedName>
        <fullName evidence="5">Thiamine pyrophosphate-dependent dehydrogenase E1 component subunit alpha</fullName>
    </submittedName>
</protein>
<dbReference type="Gene3D" id="3.40.50.970">
    <property type="match status" value="1"/>
</dbReference>
<gene>
    <name evidence="5" type="ORF">ACFFIA_16765</name>
</gene>
<keyword evidence="6" id="KW-1185">Reference proteome</keyword>
<organism evidence="5 6">
    <name type="scientific">Phytohabitans kaempferiae</name>
    <dbReference type="NCBI Taxonomy" id="1620943"/>
    <lineage>
        <taxon>Bacteria</taxon>
        <taxon>Bacillati</taxon>
        <taxon>Actinomycetota</taxon>
        <taxon>Actinomycetes</taxon>
        <taxon>Micromonosporales</taxon>
        <taxon>Micromonosporaceae</taxon>
    </lineage>
</organism>
<dbReference type="CDD" id="cd02000">
    <property type="entry name" value="TPP_E1_PDC_ADC_BCADC"/>
    <property type="match status" value="1"/>
</dbReference>
<feature type="domain" description="Dehydrogenase E1 component" evidence="4">
    <location>
        <begin position="25"/>
        <end position="321"/>
    </location>
</feature>
<dbReference type="SUPFAM" id="SSF52518">
    <property type="entry name" value="Thiamin diphosphate-binding fold (THDP-binding)"/>
    <property type="match status" value="1"/>
</dbReference>